<dbReference type="EMBL" id="SLUN01000011">
    <property type="protein sequence ID" value="TCL69959.1"/>
    <property type="molecule type" value="Genomic_DNA"/>
</dbReference>
<proteinExistence type="predicted"/>
<dbReference type="RefSeq" id="WP_132014282.1">
    <property type="nucleotide sequence ID" value="NZ_SLUN01000011.1"/>
</dbReference>
<sequence length="346" mass="39713">MSELANPMFSRQVNRPSILIATPEDGVLTQMAYSIPFATLSQEKLEWRLVFEAHLQRSDLAGVDCLILCRCSNSATLSVVRFARHHGIKVLYELDDNLLEPPLDEEWGRRYSQSCRPRVIELLLDESDLIKAGSPELARRLLRRGYRAIYQPYAINLLPLQPERVTPPYRVGYFGTRHHRSDLNRIFPALLKVEETLGPKVEFQFIGCHPDRWEKLRHAKVQGPITDYQKFLTELASSGWTLGLAPLRPSSFNQAKSDSKFRDLSAAGVVGIYADVAPYRNTIRQGVNGWLCGDDPQEWYRTIMRSLASPHRRKMLENARAQLLERNHPTIIANQWLSLIQELFHV</sequence>
<dbReference type="GO" id="GO:0016740">
    <property type="term" value="F:transferase activity"/>
    <property type="evidence" value="ECO:0007669"/>
    <property type="project" value="UniProtKB-KW"/>
</dbReference>
<dbReference type="Proteomes" id="UP000295008">
    <property type="component" value="Unassembled WGS sequence"/>
</dbReference>
<dbReference type="SUPFAM" id="SSF53756">
    <property type="entry name" value="UDP-Glycosyltransferase/glycogen phosphorylase"/>
    <property type="match status" value="1"/>
</dbReference>
<accession>A0A4R1RU82</accession>
<dbReference type="AlphaFoldDB" id="A0A4R1RU82"/>
<evidence type="ECO:0000313" key="1">
    <source>
        <dbReference type="EMBL" id="TCL69959.1"/>
    </source>
</evidence>
<comment type="caution">
    <text evidence="1">The sequence shown here is derived from an EMBL/GenBank/DDBJ whole genome shotgun (WGS) entry which is preliminary data.</text>
</comment>
<name>A0A4R1RU82_HYDET</name>
<reference evidence="1 2" key="1">
    <citation type="submission" date="2019-03" db="EMBL/GenBank/DDBJ databases">
        <title>Genomic Encyclopedia of Type Strains, Phase IV (KMG-IV): sequencing the most valuable type-strain genomes for metagenomic binning, comparative biology and taxonomic classification.</title>
        <authorList>
            <person name="Goeker M."/>
        </authorList>
    </citation>
    <scope>NUCLEOTIDE SEQUENCE [LARGE SCALE GENOMIC DNA]</scope>
    <source>
        <strain evidence="1 2">LX-B</strain>
    </source>
</reference>
<evidence type="ECO:0000313" key="2">
    <source>
        <dbReference type="Proteomes" id="UP000295008"/>
    </source>
</evidence>
<keyword evidence="1" id="KW-0808">Transferase</keyword>
<protein>
    <submittedName>
        <fullName evidence="1">Glycosyltransferase involved in cell wall biosynthesis</fullName>
    </submittedName>
</protein>
<gene>
    <name evidence="1" type="ORF">EDC14_101181</name>
</gene>
<organism evidence="1 2">
    <name type="scientific">Hydrogenispora ethanolica</name>
    <dbReference type="NCBI Taxonomy" id="1082276"/>
    <lineage>
        <taxon>Bacteria</taxon>
        <taxon>Bacillati</taxon>
        <taxon>Bacillota</taxon>
        <taxon>Hydrogenispora</taxon>
    </lineage>
</organism>
<keyword evidence="2" id="KW-1185">Reference proteome</keyword>
<dbReference type="OrthoDB" id="9815351at2"/>
<dbReference type="Gene3D" id="3.40.50.2000">
    <property type="entry name" value="Glycogen Phosphorylase B"/>
    <property type="match status" value="1"/>
</dbReference>